<evidence type="ECO:0000313" key="4">
    <source>
        <dbReference type="Proteomes" id="UP000190286"/>
    </source>
</evidence>
<dbReference type="InterPro" id="IPR002104">
    <property type="entry name" value="Integrase_catalytic"/>
</dbReference>
<gene>
    <name evidence="3" type="ORF">SAMN02745178_02905</name>
</gene>
<evidence type="ECO:0000256" key="1">
    <source>
        <dbReference type="ARBA" id="ARBA00023172"/>
    </source>
</evidence>
<proteinExistence type="predicted"/>
<keyword evidence="4" id="KW-1185">Reference proteome</keyword>
<dbReference type="GO" id="GO:0006310">
    <property type="term" value="P:DNA recombination"/>
    <property type="evidence" value="ECO:0007669"/>
    <property type="project" value="UniProtKB-KW"/>
</dbReference>
<feature type="non-terminal residue" evidence="3">
    <location>
        <position position="1"/>
    </location>
</feature>
<dbReference type="SUPFAM" id="SSF56349">
    <property type="entry name" value="DNA breaking-rejoining enzymes"/>
    <property type="match status" value="1"/>
</dbReference>
<sequence>ELTVRRSRSCASGQIVESDTKSHRERIVTIPMGIWELLMALRQQQVLHSGVPDREQPIFTDPDGHVPHPYTFTRHLRRLYRQCGLPEEYHLHTLRHFYATYLLQEGTSKQVAASLLGHADTAFLERTYCHPQDVAKQQAANLMQDLLNNQNPCYVAFMKNKNREAKKAG</sequence>
<dbReference type="GeneID" id="93339310"/>
<dbReference type="AlphaFoldDB" id="A0A1T4YB87"/>
<reference evidence="3 4" key="1">
    <citation type="submission" date="2017-02" db="EMBL/GenBank/DDBJ databases">
        <authorList>
            <person name="Peterson S.W."/>
        </authorList>
    </citation>
    <scope>NUCLEOTIDE SEQUENCE [LARGE SCALE GENOMIC DNA]</scope>
    <source>
        <strain evidence="3 4">ATCC 27749</strain>
    </source>
</reference>
<accession>A0A1T4YB87</accession>
<dbReference type="RefSeq" id="WP_159447076.1">
    <property type="nucleotide sequence ID" value="NZ_FUYF01000072.1"/>
</dbReference>
<dbReference type="Gene3D" id="1.10.443.10">
    <property type="entry name" value="Intergrase catalytic core"/>
    <property type="match status" value="1"/>
</dbReference>
<name>A0A1T4YB87_9FIRM</name>
<evidence type="ECO:0000313" key="3">
    <source>
        <dbReference type="EMBL" id="SKA99097.1"/>
    </source>
</evidence>
<dbReference type="Pfam" id="PF00589">
    <property type="entry name" value="Phage_integrase"/>
    <property type="match status" value="1"/>
</dbReference>
<dbReference type="GO" id="GO:0015074">
    <property type="term" value="P:DNA integration"/>
    <property type="evidence" value="ECO:0007669"/>
    <property type="project" value="InterPro"/>
</dbReference>
<feature type="domain" description="Tyr recombinase" evidence="2">
    <location>
        <begin position="1"/>
        <end position="144"/>
    </location>
</feature>
<dbReference type="InterPro" id="IPR011010">
    <property type="entry name" value="DNA_brk_join_enz"/>
</dbReference>
<dbReference type="PROSITE" id="PS51898">
    <property type="entry name" value="TYR_RECOMBINASE"/>
    <property type="match status" value="1"/>
</dbReference>
<dbReference type="STRING" id="745368.SAMN02745178_02905"/>
<dbReference type="InterPro" id="IPR013762">
    <property type="entry name" value="Integrase-like_cat_sf"/>
</dbReference>
<protein>
    <submittedName>
        <fullName evidence="3">Phage integrase family protein</fullName>
    </submittedName>
</protein>
<dbReference type="EMBL" id="FUYF01000072">
    <property type="protein sequence ID" value="SKA99097.1"/>
    <property type="molecule type" value="Genomic_DNA"/>
</dbReference>
<evidence type="ECO:0000259" key="2">
    <source>
        <dbReference type="PROSITE" id="PS51898"/>
    </source>
</evidence>
<keyword evidence="1" id="KW-0233">DNA recombination</keyword>
<dbReference type="Proteomes" id="UP000190286">
    <property type="component" value="Unassembled WGS sequence"/>
</dbReference>
<dbReference type="OrthoDB" id="9785687at2"/>
<dbReference type="GO" id="GO:0003677">
    <property type="term" value="F:DNA binding"/>
    <property type="evidence" value="ECO:0007669"/>
    <property type="project" value="InterPro"/>
</dbReference>
<organism evidence="3 4">
    <name type="scientific">Gemmiger formicilis</name>
    <dbReference type="NCBI Taxonomy" id="745368"/>
    <lineage>
        <taxon>Bacteria</taxon>
        <taxon>Bacillati</taxon>
        <taxon>Bacillota</taxon>
        <taxon>Clostridia</taxon>
        <taxon>Eubacteriales</taxon>
        <taxon>Gemmiger</taxon>
    </lineage>
</organism>